<dbReference type="Pfam" id="PF00126">
    <property type="entry name" value="HTH_1"/>
    <property type="match status" value="1"/>
</dbReference>
<dbReference type="PRINTS" id="PR00039">
    <property type="entry name" value="HTHLYSR"/>
</dbReference>
<dbReference type="RefSeq" id="WP_218930430.1">
    <property type="nucleotide sequence ID" value="NZ_JACAOA010000005.1"/>
</dbReference>
<organism evidence="6 7">
    <name type="scientific">Ruoffia halotolerans</name>
    <dbReference type="NCBI Taxonomy" id="2748684"/>
    <lineage>
        <taxon>Bacteria</taxon>
        <taxon>Bacillati</taxon>
        <taxon>Bacillota</taxon>
        <taxon>Bacilli</taxon>
        <taxon>Lactobacillales</taxon>
        <taxon>Aerococcaceae</taxon>
        <taxon>Ruoffia</taxon>
    </lineage>
</organism>
<keyword evidence="7" id="KW-1185">Reference proteome</keyword>
<dbReference type="Proteomes" id="UP000571018">
    <property type="component" value="Unassembled WGS sequence"/>
</dbReference>
<evidence type="ECO:0000313" key="7">
    <source>
        <dbReference type="Proteomes" id="UP000571018"/>
    </source>
</evidence>
<comment type="caution">
    <text evidence="6">The sequence shown here is derived from an EMBL/GenBank/DDBJ whole genome shotgun (WGS) entry which is preliminary data.</text>
</comment>
<keyword evidence="2" id="KW-0805">Transcription regulation</keyword>
<keyword evidence="4" id="KW-0804">Transcription</keyword>
<evidence type="ECO:0000259" key="5">
    <source>
        <dbReference type="PROSITE" id="PS50931"/>
    </source>
</evidence>
<dbReference type="InterPro" id="IPR005119">
    <property type="entry name" value="LysR_subst-bd"/>
</dbReference>
<dbReference type="PANTHER" id="PTHR30126:SF40">
    <property type="entry name" value="HTH-TYPE TRANSCRIPTIONAL REGULATOR GLTR"/>
    <property type="match status" value="1"/>
</dbReference>
<accession>A0A839A4L9</accession>
<comment type="similarity">
    <text evidence="1">Belongs to the LysR transcriptional regulatory family.</text>
</comment>
<keyword evidence="3" id="KW-0238">DNA-binding</keyword>
<reference evidence="6 7" key="1">
    <citation type="submission" date="2020-06" db="EMBL/GenBank/DDBJ databases">
        <title>Reclassification of Facklamia ignava, Facklamia soureckii and Facklami tabacinasalis as Falseniella iganva gen. nov., comb. nov., Hutsoniella ignava gen. nov., comb. nov., and Ruoffia tabacinasalis gen. nov., comb. nov and description of Ruoffia haltotolerans sp. nov., isolated from hypersaline Inland Sea of Qatar.</title>
        <authorList>
            <person name="Fotedar R."/>
            <person name="Sankaranarayanan K."/>
            <person name="Lawson P."/>
            <person name="Caldwell M."/>
            <person name="Zeyara A."/>
            <person name="Al Malki A."/>
            <person name="Ali M."/>
        </authorList>
    </citation>
    <scope>NUCLEOTIDE SEQUENCE [LARGE SCALE GENOMIC DNA]</scope>
    <source>
        <strain evidence="6 7">INB8</strain>
    </source>
</reference>
<dbReference type="PANTHER" id="PTHR30126">
    <property type="entry name" value="HTH-TYPE TRANSCRIPTIONAL REGULATOR"/>
    <property type="match status" value="1"/>
</dbReference>
<dbReference type="InterPro" id="IPR000847">
    <property type="entry name" value="LysR_HTH_N"/>
</dbReference>
<dbReference type="GO" id="GO:0003700">
    <property type="term" value="F:DNA-binding transcription factor activity"/>
    <property type="evidence" value="ECO:0007669"/>
    <property type="project" value="InterPro"/>
</dbReference>
<dbReference type="PROSITE" id="PS50931">
    <property type="entry name" value="HTH_LYSR"/>
    <property type="match status" value="1"/>
</dbReference>
<feature type="domain" description="HTH lysR-type" evidence="5">
    <location>
        <begin position="1"/>
        <end position="60"/>
    </location>
</feature>
<dbReference type="InterPro" id="IPR036390">
    <property type="entry name" value="WH_DNA-bd_sf"/>
</dbReference>
<evidence type="ECO:0000313" key="6">
    <source>
        <dbReference type="EMBL" id="MBA5728708.1"/>
    </source>
</evidence>
<protein>
    <submittedName>
        <fullName evidence="6">LysR family transcriptional regulator</fullName>
    </submittedName>
</protein>
<dbReference type="Gene3D" id="1.10.10.10">
    <property type="entry name" value="Winged helix-like DNA-binding domain superfamily/Winged helix DNA-binding domain"/>
    <property type="match status" value="1"/>
</dbReference>
<dbReference type="AlphaFoldDB" id="A0A839A4L9"/>
<dbReference type="InterPro" id="IPR036388">
    <property type="entry name" value="WH-like_DNA-bd_sf"/>
</dbReference>
<dbReference type="SUPFAM" id="SSF46785">
    <property type="entry name" value="Winged helix' DNA-binding domain"/>
    <property type="match status" value="1"/>
</dbReference>
<dbReference type="Pfam" id="PF03466">
    <property type="entry name" value="LysR_substrate"/>
    <property type="match status" value="1"/>
</dbReference>
<dbReference type="CDD" id="cd05466">
    <property type="entry name" value="PBP2_LTTR_substrate"/>
    <property type="match status" value="1"/>
</dbReference>
<dbReference type="SUPFAM" id="SSF53850">
    <property type="entry name" value="Periplasmic binding protein-like II"/>
    <property type="match status" value="1"/>
</dbReference>
<gene>
    <name evidence="6" type="ORF">HW423_02795</name>
</gene>
<sequence length="307" mass="35909">MNLDYVETFLTIYRHGSISKASEHLYISQSSVSNRLMKLENQLDTELIIREKGTQHIILTTAGEQFLPIAEEMIALRSESENLKNSSIKETINIASVDAVNNYTFLPLYKEVLNQSSYDLSLNTFHSKEIHGFIENRTADIGYVYSTYKYPHIISKPIFRELMYLICHRDSPYFENISILELPAEEEVYLNWNDQYEIWHNLHLSNANNAHVKVNTGSMLINYINNLTRWAIAPMSVINQFISDDRIVFYSLKETPPPIICYELTNQYPTPNQINKIKKFKTLVEKYILTDETICAFEEWMYEDMNI</sequence>
<evidence type="ECO:0000256" key="4">
    <source>
        <dbReference type="ARBA" id="ARBA00023163"/>
    </source>
</evidence>
<dbReference type="GO" id="GO:0000976">
    <property type="term" value="F:transcription cis-regulatory region binding"/>
    <property type="evidence" value="ECO:0007669"/>
    <property type="project" value="TreeGrafter"/>
</dbReference>
<name>A0A839A4L9_9LACT</name>
<evidence type="ECO:0000256" key="3">
    <source>
        <dbReference type="ARBA" id="ARBA00023125"/>
    </source>
</evidence>
<evidence type="ECO:0000256" key="2">
    <source>
        <dbReference type="ARBA" id="ARBA00023015"/>
    </source>
</evidence>
<dbReference type="EMBL" id="JACAOA010000005">
    <property type="protein sequence ID" value="MBA5728708.1"/>
    <property type="molecule type" value="Genomic_DNA"/>
</dbReference>
<proteinExistence type="inferred from homology"/>
<evidence type="ECO:0000256" key="1">
    <source>
        <dbReference type="ARBA" id="ARBA00009437"/>
    </source>
</evidence>